<dbReference type="AlphaFoldDB" id="A0A8T1ZE62"/>
<dbReference type="Proteomes" id="UP000694251">
    <property type="component" value="Chromosome 11"/>
</dbReference>
<accession>A0A8T1ZE62</accession>
<evidence type="ECO:0000313" key="1">
    <source>
        <dbReference type="EMBL" id="KAG7557510.1"/>
    </source>
</evidence>
<dbReference type="EMBL" id="JAEFBJ010000011">
    <property type="protein sequence ID" value="KAG7557510.1"/>
    <property type="molecule type" value="Genomic_DNA"/>
</dbReference>
<sequence length="32" mass="3701">MPSTTVTAIPPVRLCRLRRFTCEVYATIQYTL</sequence>
<evidence type="ECO:0000313" key="2">
    <source>
        <dbReference type="Proteomes" id="UP000694251"/>
    </source>
</evidence>
<comment type="caution">
    <text evidence="1">The sequence shown here is derived from an EMBL/GenBank/DDBJ whole genome shotgun (WGS) entry which is preliminary data.</text>
</comment>
<keyword evidence="2" id="KW-1185">Reference proteome</keyword>
<protein>
    <submittedName>
        <fullName evidence="1">Uncharacterized protein</fullName>
    </submittedName>
</protein>
<name>A0A8T1ZE62_ARASU</name>
<feature type="non-terminal residue" evidence="1">
    <location>
        <position position="32"/>
    </location>
</feature>
<reference evidence="1 2" key="1">
    <citation type="submission" date="2020-12" db="EMBL/GenBank/DDBJ databases">
        <title>Concerted genomic and epigenomic changes stabilize Arabidopsis allopolyploids.</title>
        <authorList>
            <person name="Chen Z."/>
        </authorList>
    </citation>
    <scope>NUCLEOTIDE SEQUENCE [LARGE SCALE GENOMIC DNA]</scope>
    <source>
        <strain evidence="1">As9502</strain>
        <tissue evidence="1">Leaf</tissue>
    </source>
</reference>
<proteinExistence type="predicted"/>
<organism evidence="1 2">
    <name type="scientific">Arabidopsis suecica</name>
    <name type="common">Swedish thale-cress</name>
    <name type="synonym">Cardaminopsis suecica</name>
    <dbReference type="NCBI Taxonomy" id="45249"/>
    <lineage>
        <taxon>Eukaryota</taxon>
        <taxon>Viridiplantae</taxon>
        <taxon>Streptophyta</taxon>
        <taxon>Embryophyta</taxon>
        <taxon>Tracheophyta</taxon>
        <taxon>Spermatophyta</taxon>
        <taxon>Magnoliopsida</taxon>
        <taxon>eudicotyledons</taxon>
        <taxon>Gunneridae</taxon>
        <taxon>Pentapetalae</taxon>
        <taxon>rosids</taxon>
        <taxon>malvids</taxon>
        <taxon>Brassicales</taxon>
        <taxon>Brassicaceae</taxon>
        <taxon>Camelineae</taxon>
        <taxon>Arabidopsis</taxon>
    </lineage>
</organism>
<gene>
    <name evidence="1" type="ORF">ISN44_As11g034790</name>
</gene>